<feature type="region of interest" description="Disordered" evidence="2">
    <location>
        <begin position="1"/>
        <end position="22"/>
    </location>
</feature>
<dbReference type="AlphaFoldDB" id="A0A2P2CCU5"/>
<dbReference type="EMBL" id="CZKB01000011">
    <property type="protein sequence ID" value="CUR59816.1"/>
    <property type="molecule type" value="Genomic_DNA"/>
</dbReference>
<accession>A0A2P2CCU5</accession>
<dbReference type="InterPro" id="IPR029058">
    <property type="entry name" value="AB_hydrolase_fold"/>
</dbReference>
<gene>
    <name evidence="4" type="ORF">NOCA1190109</name>
</gene>
<dbReference type="GO" id="GO:0016787">
    <property type="term" value="F:hydrolase activity"/>
    <property type="evidence" value="ECO:0007669"/>
    <property type="project" value="UniProtKB-KW"/>
</dbReference>
<evidence type="ECO:0000313" key="4">
    <source>
        <dbReference type="EMBL" id="CUR59816.1"/>
    </source>
</evidence>
<reference evidence="4" key="1">
    <citation type="submission" date="2015-08" db="EMBL/GenBank/DDBJ databases">
        <authorList>
            <person name="Babu N.S."/>
            <person name="Beckwith C.J."/>
            <person name="Beseler K.G."/>
            <person name="Brison A."/>
            <person name="Carone J.V."/>
            <person name="Caskin T.P."/>
            <person name="Diamond M."/>
            <person name="Durham M.E."/>
            <person name="Foxe J.M."/>
            <person name="Go M."/>
            <person name="Henderson B.A."/>
            <person name="Jones I.B."/>
            <person name="McGettigan J.A."/>
            <person name="Micheletti S.J."/>
            <person name="Nasrallah M.E."/>
            <person name="Ortiz D."/>
            <person name="Piller C.R."/>
            <person name="Privatt S.R."/>
            <person name="Schneider S.L."/>
            <person name="Sharp S."/>
            <person name="Smith T.C."/>
            <person name="Stanton J.D."/>
            <person name="Ullery H.E."/>
            <person name="Wilson R.J."/>
            <person name="Serrano M.G."/>
            <person name="Buck G."/>
            <person name="Lee V."/>
            <person name="Wang Y."/>
            <person name="Carvalho R."/>
            <person name="Voegtly L."/>
            <person name="Shi R."/>
            <person name="Duckworth R."/>
            <person name="Johnson A."/>
            <person name="Loviza R."/>
            <person name="Walstead R."/>
            <person name="Shah Z."/>
            <person name="Kiflezghi M."/>
            <person name="Wade K."/>
            <person name="Ball S.L."/>
            <person name="Bradley K.W."/>
            <person name="Asai D.J."/>
            <person name="Bowman C.A."/>
            <person name="Russell D.A."/>
            <person name="Pope W.H."/>
            <person name="Jacobs-Sera D."/>
            <person name="Hendrix R.W."/>
            <person name="Hatfull G.F."/>
        </authorList>
    </citation>
    <scope>NUCLEOTIDE SEQUENCE</scope>
</reference>
<keyword evidence="1 4" id="KW-0378">Hydrolase</keyword>
<proteinExistence type="predicted"/>
<dbReference type="InterPro" id="IPR000639">
    <property type="entry name" value="Epox_hydrolase-like"/>
</dbReference>
<organism evidence="4">
    <name type="scientific">metagenome</name>
    <dbReference type="NCBI Taxonomy" id="256318"/>
    <lineage>
        <taxon>unclassified sequences</taxon>
        <taxon>metagenomes</taxon>
    </lineage>
</organism>
<evidence type="ECO:0000259" key="3">
    <source>
        <dbReference type="Pfam" id="PF00561"/>
    </source>
</evidence>
<dbReference type="SUPFAM" id="SSF53474">
    <property type="entry name" value="alpha/beta-Hydrolases"/>
    <property type="match status" value="1"/>
</dbReference>
<evidence type="ECO:0000256" key="2">
    <source>
        <dbReference type="SAM" id="MobiDB-lite"/>
    </source>
</evidence>
<dbReference type="InterPro" id="IPR000073">
    <property type="entry name" value="AB_hydrolase_1"/>
</dbReference>
<dbReference type="Pfam" id="PF00561">
    <property type="entry name" value="Abhydrolase_1"/>
    <property type="match status" value="1"/>
</dbReference>
<feature type="domain" description="AB hydrolase-1" evidence="3">
    <location>
        <begin position="52"/>
        <end position="291"/>
    </location>
</feature>
<evidence type="ECO:0000256" key="1">
    <source>
        <dbReference type="ARBA" id="ARBA00022801"/>
    </source>
</evidence>
<dbReference type="PRINTS" id="PR00412">
    <property type="entry name" value="EPOXHYDRLASE"/>
</dbReference>
<dbReference type="PANTHER" id="PTHR43329">
    <property type="entry name" value="EPOXIDE HYDROLASE"/>
    <property type="match status" value="1"/>
</dbReference>
<name>A0A2P2CCU5_9ZZZZ</name>
<dbReference type="PRINTS" id="PR00111">
    <property type="entry name" value="ABHYDROLASE"/>
</dbReference>
<dbReference type="Gene3D" id="3.40.50.1820">
    <property type="entry name" value="alpha/beta hydrolase"/>
    <property type="match status" value="1"/>
</dbReference>
<protein>
    <submittedName>
        <fullName evidence="4">Putative hydrolase</fullName>
    </submittedName>
</protein>
<sequence>MTATPLPFPETDAPGSVSRAPGLPAGFSTTFSSQTVTANGIRQHVVIGGEGPPLLLVHGWPENWYAWRHVMPDLAQRHTVIAVDQRGMGLTDKPDDGYDAGTLARDLAALMDELGHDRFALVGHDTGMVISYALAADFPQRVDRVALAEVPGPPTPDHSPPLFVPRALNDRIWHIAFNRAGAVAEELVAGREALFFGYEFATQGGQVPDDAIAYYVEVLSRPGVLSGSFGFYRSWDETMAQNGERATRMLTMPVLAIGGETSWGGAVGGAMSALAGHVETLVVPGTGHWVAEAAPEAVIEALTTFLAPSVVTHDELVPS</sequence>